<evidence type="ECO:0000313" key="3">
    <source>
        <dbReference type="EMBL" id="QEH97294.1"/>
    </source>
</evidence>
<dbReference type="EMBL" id="CP043043">
    <property type="protein sequence ID" value="QEH97294.1"/>
    <property type="molecule type" value="Genomic_DNA"/>
</dbReference>
<feature type="region of interest" description="Disordered" evidence="2">
    <location>
        <begin position="145"/>
        <end position="181"/>
    </location>
</feature>
<dbReference type="RefSeq" id="WP_148620951.1">
    <property type="nucleotide sequence ID" value="NZ_CP043043.1"/>
</dbReference>
<dbReference type="InterPro" id="IPR009636">
    <property type="entry name" value="SCAF"/>
</dbReference>
<accession>A0AAP9JJD3</accession>
<evidence type="ECO:0008006" key="5">
    <source>
        <dbReference type="Google" id="ProtNLM"/>
    </source>
</evidence>
<evidence type="ECO:0000313" key="4">
    <source>
        <dbReference type="Proteomes" id="UP000323560"/>
    </source>
</evidence>
<feature type="coiled-coil region" evidence="1">
    <location>
        <begin position="12"/>
        <end position="74"/>
    </location>
</feature>
<protein>
    <recommendedName>
        <fullName evidence="5">Phage minor structual protein GP20</fullName>
    </recommendedName>
</protein>
<keyword evidence="1" id="KW-0175">Coiled coil</keyword>
<dbReference type="AlphaFoldDB" id="A0AAP9JJD3"/>
<dbReference type="KEGG" id="gti:FXF46_14325"/>
<gene>
    <name evidence="3" type="ORF">FXF46_14325</name>
</gene>
<dbReference type="Proteomes" id="UP000323560">
    <property type="component" value="Chromosome"/>
</dbReference>
<evidence type="ECO:0000256" key="2">
    <source>
        <dbReference type="SAM" id="MobiDB-lite"/>
    </source>
</evidence>
<reference evidence="3 4" key="1">
    <citation type="submission" date="2019-08" db="EMBL/GenBank/DDBJ databases">
        <title>Gluconobacter frateurii HD924 genome.</title>
        <authorList>
            <person name="Liu Y."/>
            <person name="Zhang P."/>
        </authorList>
    </citation>
    <scope>NUCLEOTIDE SEQUENCE [LARGE SCALE GENOMIC DNA]</scope>
    <source>
        <strain evidence="3 4">HD924</strain>
    </source>
</reference>
<evidence type="ECO:0000256" key="1">
    <source>
        <dbReference type="SAM" id="Coils"/>
    </source>
</evidence>
<name>A0AAP9JJD3_GLUTH</name>
<organism evidence="3 4">
    <name type="scientific">Gluconobacter thailandicus</name>
    <dbReference type="NCBI Taxonomy" id="257438"/>
    <lineage>
        <taxon>Bacteria</taxon>
        <taxon>Pseudomonadati</taxon>
        <taxon>Pseudomonadota</taxon>
        <taxon>Alphaproteobacteria</taxon>
        <taxon>Acetobacterales</taxon>
        <taxon>Acetobacteraceae</taxon>
        <taxon>Gluconobacter</taxon>
    </lineage>
</organism>
<proteinExistence type="predicted"/>
<sequence>MSEENPIDPNTVRELERARADIKAIRAELKDAHADVDRARKERDGFKGQLETQKNAFEAQLAEAKTASEKAAADHEATVAQLKTAGERAVMEAQAETLATRLGAHNPADVVRLVDLSTVKRGEDGKFEGLTEALEAAKTERAYLFGEPPKTGAEQGRTITAPAPKPGTSEPVNARTMDGKDYEAQKRQFLASK</sequence>
<dbReference type="Pfam" id="PF06810">
    <property type="entry name" value="Phage_scaffold"/>
    <property type="match status" value="1"/>
</dbReference>